<keyword evidence="2" id="KW-1185">Reference proteome</keyword>
<dbReference type="Proteomes" id="UP000235145">
    <property type="component" value="Unassembled WGS sequence"/>
</dbReference>
<name>A0A9R1UZ31_LACSA</name>
<dbReference type="EMBL" id="NBSK02000007">
    <property type="protein sequence ID" value="KAJ0195717.1"/>
    <property type="molecule type" value="Genomic_DNA"/>
</dbReference>
<protein>
    <submittedName>
        <fullName evidence="1">Uncharacterized protein</fullName>
    </submittedName>
</protein>
<accession>A0A9R1UZ31</accession>
<sequence>MSGGPWTKTRIRYKDKTINLKCGTVCGSHLEIQDENVKNEGTSGKEVGLKACIRGLCQQYGILRDYALEFMEQNPYTNIKIDCYGKPNPESETRMFRRIFICLGALKLGFKASQMDFIGWDGT</sequence>
<comment type="caution">
    <text evidence="1">The sequence shown here is derived from an EMBL/GenBank/DDBJ whole genome shotgun (WGS) entry which is preliminary data.</text>
</comment>
<evidence type="ECO:0000313" key="2">
    <source>
        <dbReference type="Proteomes" id="UP000235145"/>
    </source>
</evidence>
<dbReference type="AlphaFoldDB" id="A0A9R1UZ31"/>
<proteinExistence type="predicted"/>
<gene>
    <name evidence="1" type="ORF">LSAT_V11C700367350</name>
</gene>
<organism evidence="1 2">
    <name type="scientific">Lactuca sativa</name>
    <name type="common">Garden lettuce</name>
    <dbReference type="NCBI Taxonomy" id="4236"/>
    <lineage>
        <taxon>Eukaryota</taxon>
        <taxon>Viridiplantae</taxon>
        <taxon>Streptophyta</taxon>
        <taxon>Embryophyta</taxon>
        <taxon>Tracheophyta</taxon>
        <taxon>Spermatophyta</taxon>
        <taxon>Magnoliopsida</taxon>
        <taxon>eudicotyledons</taxon>
        <taxon>Gunneridae</taxon>
        <taxon>Pentapetalae</taxon>
        <taxon>asterids</taxon>
        <taxon>campanulids</taxon>
        <taxon>Asterales</taxon>
        <taxon>Asteraceae</taxon>
        <taxon>Cichorioideae</taxon>
        <taxon>Cichorieae</taxon>
        <taxon>Lactucinae</taxon>
        <taxon>Lactuca</taxon>
    </lineage>
</organism>
<reference evidence="1 2" key="1">
    <citation type="journal article" date="2017" name="Nat. Commun.">
        <title>Genome assembly with in vitro proximity ligation data and whole-genome triplication in lettuce.</title>
        <authorList>
            <person name="Reyes-Chin-Wo S."/>
            <person name="Wang Z."/>
            <person name="Yang X."/>
            <person name="Kozik A."/>
            <person name="Arikit S."/>
            <person name="Song C."/>
            <person name="Xia L."/>
            <person name="Froenicke L."/>
            <person name="Lavelle D.O."/>
            <person name="Truco M.J."/>
            <person name="Xia R."/>
            <person name="Zhu S."/>
            <person name="Xu C."/>
            <person name="Xu H."/>
            <person name="Xu X."/>
            <person name="Cox K."/>
            <person name="Korf I."/>
            <person name="Meyers B.C."/>
            <person name="Michelmore R.W."/>
        </authorList>
    </citation>
    <scope>NUCLEOTIDE SEQUENCE [LARGE SCALE GENOMIC DNA]</scope>
    <source>
        <strain evidence="2">cv. Salinas</strain>
        <tissue evidence="1">Seedlings</tissue>
    </source>
</reference>
<evidence type="ECO:0000313" key="1">
    <source>
        <dbReference type="EMBL" id="KAJ0195717.1"/>
    </source>
</evidence>